<dbReference type="EMBL" id="BMKC01000001">
    <property type="protein sequence ID" value="GGA67082.1"/>
    <property type="molecule type" value="Genomic_DNA"/>
</dbReference>
<sequence length="278" mass="28502">MRSLLMLFTFGVAAAASAPGLASAPRAGTAPDVDRVQLAVVDSGGASCPRDAVLTAWAHTNGPGEVRFVIHNSGGGKTGELKADAVAGAAGTYLATYRHTFKITTDVDLRYMAEVSGTGKTSNWVPFKATCGPQARATTSATGASGQPPARTATESRARESTGKPTAGGGTPPASSKPPAKPASDSKPNSQGESSGSSKPNSGGDDARQCGRKITVTRYAALNREAGKATALVTWMAAVVQDYPDSWKDWNNASDRDLGCKRAGALWTCSASARPCEP</sequence>
<evidence type="ECO:0000256" key="1">
    <source>
        <dbReference type="SAM" id="MobiDB-lite"/>
    </source>
</evidence>
<organism evidence="3 4">
    <name type="scientific">Arenimonas soli</name>
    <dbReference type="NCBI Taxonomy" id="2269504"/>
    <lineage>
        <taxon>Bacteria</taxon>
        <taxon>Pseudomonadati</taxon>
        <taxon>Pseudomonadota</taxon>
        <taxon>Gammaproteobacteria</taxon>
        <taxon>Lysobacterales</taxon>
        <taxon>Lysobacteraceae</taxon>
        <taxon>Arenimonas</taxon>
    </lineage>
</organism>
<gene>
    <name evidence="3" type="ORF">GCM10011521_01480</name>
</gene>
<feature type="signal peptide" evidence="2">
    <location>
        <begin position="1"/>
        <end position="18"/>
    </location>
</feature>
<evidence type="ECO:0000313" key="3">
    <source>
        <dbReference type="EMBL" id="GGA67082.1"/>
    </source>
</evidence>
<dbReference type="RefSeq" id="WP_188660002.1">
    <property type="nucleotide sequence ID" value="NZ_BMKC01000001.1"/>
</dbReference>
<comment type="caution">
    <text evidence="3">The sequence shown here is derived from an EMBL/GenBank/DDBJ whole genome shotgun (WGS) entry which is preliminary data.</text>
</comment>
<feature type="chain" id="PRO_5045473015" description="Secreted protein" evidence="2">
    <location>
        <begin position="19"/>
        <end position="278"/>
    </location>
</feature>
<name>A0ABQ1H9N3_9GAMM</name>
<protein>
    <recommendedName>
        <fullName evidence="5">Secreted protein</fullName>
    </recommendedName>
</protein>
<evidence type="ECO:0008006" key="5">
    <source>
        <dbReference type="Google" id="ProtNLM"/>
    </source>
</evidence>
<reference evidence="4" key="1">
    <citation type="journal article" date="2019" name="Int. J. Syst. Evol. Microbiol.">
        <title>The Global Catalogue of Microorganisms (GCM) 10K type strain sequencing project: providing services to taxonomists for standard genome sequencing and annotation.</title>
        <authorList>
            <consortium name="The Broad Institute Genomics Platform"/>
            <consortium name="The Broad Institute Genome Sequencing Center for Infectious Disease"/>
            <person name="Wu L."/>
            <person name="Ma J."/>
        </authorList>
    </citation>
    <scope>NUCLEOTIDE SEQUENCE [LARGE SCALE GENOMIC DNA]</scope>
    <source>
        <strain evidence="4">CGMCC 1.15905</strain>
    </source>
</reference>
<accession>A0ABQ1H9N3</accession>
<evidence type="ECO:0000313" key="4">
    <source>
        <dbReference type="Proteomes" id="UP000623419"/>
    </source>
</evidence>
<proteinExistence type="predicted"/>
<dbReference type="Proteomes" id="UP000623419">
    <property type="component" value="Unassembled WGS sequence"/>
</dbReference>
<evidence type="ECO:0000256" key="2">
    <source>
        <dbReference type="SAM" id="SignalP"/>
    </source>
</evidence>
<feature type="region of interest" description="Disordered" evidence="1">
    <location>
        <begin position="136"/>
        <end position="210"/>
    </location>
</feature>
<feature type="compositionally biased region" description="Low complexity" evidence="1">
    <location>
        <begin position="137"/>
        <end position="146"/>
    </location>
</feature>
<feature type="compositionally biased region" description="Polar residues" evidence="1">
    <location>
        <begin position="189"/>
        <end position="201"/>
    </location>
</feature>
<keyword evidence="4" id="KW-1185">Reference proteome</keyword>
<keyword evidence="2" id="KW-0732">Signal</keyword>